<evidence type="ECO:0000256" key="3">
    <source>
        <dbReference type="ARBA" id="ARBA00022723"/>
    </source>
</evidence>
<dbReference type="Gene3D" id="1.10.1370.10">
    <property type="entry name" value="Neurolysin, domain 3"/>
    <property type="match status" value="1"/>
</dbReference>
<dbReference type="InterPro" id="IPR024079">
    <property type="entry name" value="MetalloPept_cat_dom_sf"/>
</dbReference>
<keyword evidence="6 7" id="KW-0482">Metalloprotease</keyword>
<dbReference type="GO" id="GO:0004180">
    <property type="term" value="F:carboxypeptidase activity"/>
    <property type="evidence" value="ECO:0007669"/>
    <property type="project" value="TreeGrafter"/>
</dbReference>
<dbReference type="InterPro" id="IPR034005">
    <property type="entry name" value="M3A_DCP"/>
</dbReference>
<keyword evidence="2 7" id="KW-0645">Protease</keyword>
<evidence type="ECO:0000256" key="5">
    <source>
        <dbReference type="ARBA" id="ARBA00022833"/>
    </source>
</evidence>
<keyword evidence="4 7" id="KW-0378">Hydrolase</keyword>
<evidence type="ECO:0000256" key="1">
    <source>
        <dbReference type="ARBA" id="ARBA00006040"/>
    </source>
</evidence>
<evidence type="ECO:0000256" key="4">
    <source>
        <dbReference type="ARBA" id="ARBA00022801"/>
    </source>
</evidence>
<name>A0A0P0YYG2_9HYPH</name>
<dbReference type="GO" id="GO:0005829">
    <property type="term" value="C:cytosol"/>
    <property type="evidence" value="ECO:0007669"/>
    <property type="project" value="TreeGrafter"/>
</dbReference>
<evidence type="ECO:0000256" key="6">
    <source>
        <dbReference type="ARBA" id="ARBA00023049"/>
    </source>
</evidence>
<comment type="cofactor">
    <cofactor evidence="7">
        <name>Zn(2+)</name>
        <dbReference type="ChEBI" id="CHEBI:29105"/>
    </cofactor>
    <text evidence="7">Binds 1 zinc ion.</text>
</comment>
<keyword evidence="3 7" id="KW-0479">Metal-binding</keyword>
<sequence>MVFHLNPVRIIYTWNTRMAEADKGRQMNDLHHAVPLDDNHPDALASEVPDFDQFRPEDFPDAFRAAMSEHLSEITAIAENTAPADFDNTIAALERAGRKLEEVARIFFTLAGAHTNPALQGVERDVSPLLSRHSSQITLNAALFARIDAVHADRDAAATLTPEDRRLLDRIHAGFVRSGARLEGADRERLAEIDAELSSLGTRFSQNILADEHNWVMSLEKDDLAGLPDDLISTMAGVAADRGLENYAVTLSRSVVVPFLSYSTRRDLREKAFRAWTSRGENEGASDNRQIMADILRLRAEKARLLGFDSFAAYKLDDTMAKTPVAVRTLLEEVWEHAKTRAADDAAALRQLAGERGDNHPLEPWDWRYYAEQRRQREFAIDESELKPYFELDRMITAAFDVAGRLFGLSFTPLPEAKAWHPDVRVWAVADRDGRPRGLFLGDYFARQSKRSGAWMSALRSQHKLDGGQLPIIYNVCNFAKPSAGQPALLSLDDARTLFHEFGHALHGLLSDVTWPSLSGTSVARDFVELPSQLYEHWLTVPSVLAEHARHVRTGEPLPKPLLDKMLAAKSFDAGFDTVEYTASALIDLGLHELREVPDQPLAAERAMLEELGMPREIVMRHRSPHFAHIFSGDGYSAGYYSYMWSEVLDADAFEAFEEAGDPFDPETAGRLLEHVYSAGNSQDAADLYTAFRGRMPTSGALLRKRGFVTG</sequence>
<dbReference type="CDD" id="cd06456">
    <property type="entry name" value="M3A_DCP"/>
    <property type="match status" value="1"/>
</dbReference>
<reference evidence="9" key="1">
    <citation type="journal article" date="2015" name="Proc. Natl. Acad. Sci. U.S.A.">
        <title>Bacterial clade with the ribosomal RNA operon on a small plasmid rather than the chromosome.</title>
        <authorList>
            <person name="Anda M."/>
            <person name="Ohtsubo Y."/>
            <person name="Okubo T."/>
            <person name="Sugawara M."/>
            <person name="Nagata Y."/>
            <person name="Tsuda M."/>
            <person name="Minamisawa K."/>
            <person name="Mitsui H."/>
        </authorList>
    </citation>
    <scope>NUCLEOTIDE SEQUENCE</scope>
    <source>
        <strain evidence="9">DSM 14790</strain>
    </source>
</reference>
<evidence type="ECO:0000259" key="8">
    <source>
        <dbReference type="Pfam" id="PF01432"/>
    </source>
</evidence>
<dbReference type="Gene3D" id="3.40.390.10">
    <property type="entry name" value="Collagenase (Catalytic Domain)"/>
    <property type="match status" value="1"/>
</dbReference>
<evidence type="ECO:0000313" key="9">
    <source>
        <dbReference type="EMBL" id="BAT26543.1"/>
    </source>
</evidence>
<dbReference type="AlphaFoldDB" id="A0A0P0YYG2"/>
<dbReference type="SUPFAM" id="SSF55486">
    <property type="entry name" value="Metalloproteases ('zincins'), catalytic domain"/>
    <property type="match status" value="1"/>
</dbReference>
<dbReference type="Pfam" id="PF01432">
    <property type="entry name" value="Peptidase_M3"/>
    <property type="match status" value="1"/>
</dbReference>
<accession>A0A0P0YYG2</accession>
<dbReference type="Gene3D" id="1.10.1370.40">
    <property type="match status" value="1"/>
</dbReference>
<evidence type="ECO:0000256" key="2">
    <source>
        <dbReference type="ARBA" id="ARBA00022670"/>
    </source>
</evidence>
<dbReference type="GO" id="GO:0006508">
    <property type="term" value="P:proteolysis"/>
    <property type="evidence" value="ECO:0007669"/>
    <property type="project" value="UniProtKB-KW"/>
</dbReference>
<dbReference type="GO" id="GO:0046872">
    <property type="term" value="F:metal ion binding"/>
    <property type="evidence" value="ECO:0007669"/>
    <property type="project" value="UniProtKB-UniRule"/>
</dbReference>
<dbReference type="EMBL" id="LC066372">
    <property type="protein sequence ID" value="BAT26543.1"/>
    <property type="molecule type" value="Genomic_DNA"/>
</dbReference>
<proteinExistence type="inferred from homology"/>
<dbReference type="GO" id="GO:0004222">
    <property type="term" value="F:metalloendopeptidase activity"/>
    <property type="evidence" value="ECO:0007669"/>
    <property type="project" value="InterPro"/>
</dbReference>
<evidence type="ECO:0000256" key="7">
    <source>
        <dbReference type="RuleBase" id="RU003435"/>
    </source>
</evidence>
<feature type="domain" description="Peptidase M3A/M3B catalytic" evidence="8">
    <location>
        <begin position="260"/>
        <end position="707"/>
    </location>
</feature>
<dbReference type="InterPro" id="IPR001567">
    <property type="entry name" value="Pept_M3A_M3B_dom"/>
</dbReference>
<dbReference type="PANTHER" id="PTHR43660:SF1">
    <property type="entry name" value="DIPEPTIDYL CARBOXYPEPTIDASE"/>
    <property type="match status" value="1"/>
</dbReference>
<comment type="similarity">
    <text evidence="1 7">Belongs to the peptidase M3 family.</text>
</comment>
<organism evidence="9">
    <name type="scientific">Aurantimonas coralicida</name>
    <dbReference type="NCBI Taxonomy" id="182270"/>
    <lineage>
        <taxon>Bacteria</taxon>
        <taxon>Pseudomonadati</taxon>
        <taxon>Pseudomonadota</taxon>
        <taxon>Alphaproteobacteria</taxon>
        <taxon>Hyphomicrobiales</taxon>
        <taxon>Aurantimonadaceae</taxon>
        <taxon>Aurantimonas</taxon>
    </lineage>
</organism>
<protein>
    <submittedName>
        <fullName evidence="9">Peptidyl-dipeptidase Dcp</fullName>
    </submittedName>
</protein>
<keyword evidence="5 7" id="KW-0862">Zinc</keyword>
<dbReference type="InterPro" id="IPR045090">
    <property type="entry name" value="Pept_M3A_M3B"/>
</dbReference>
<dbReference type="FunFam" id="3.40.390.10:FF:000009">
    <property type="entry name" value="Oligopeptidase A"/>
    <property type="match status" value="1"/>
</dbReference>
<dbReference type="InterPro" id="IPR024077">
    <property type="entry name" value="Neurolysin/TOP_dom2"/>
</dbReference>
<dbReference type="PANTHER" id="PTHR43660">
    <property type="entry name" value="DIPEPTIDYL CARBOXYPEPTIDASE"/>
    <property type="match status" value="1"/>
</dbReference>